<dbReference type="CDD" id="cd22999">
    <property type="entry name" value="SAP_SLX4"/>
    <property type="match status" value="1"/>
</dbReference>
<evidence type="ECO:0000313" key="3">
    <source>
        <dbReference type="Proteomes" id="UP000299102"/>
    </source>
</evidence>
<proteinExistence type="predicted"/>
<keyword evidence="2" id="KW-0540">Nuclease</keyword>
<dbReference type="GO" id="GO:0033557">
    <property type="term" value="C:Slx1-Slx4 complex"/>
    <property type="evidence" value="ECO:0007669"/>
    <property type="project" value="TreeGrafter"/>
</dbReference>
<feature type="region of interest" description="Disordered" evidence="1">
    <location>
        <begin position="91"/>
        <end position="110"/>
    </location>
</feature>
<dbReference type="AlphaFoldDB" id="A0A4C1VSK3"/>
<keyword evidence="2" id="KW-0255">Endonuclease</keyword>
<dbReference type="STRING" id="151549.A0A4C1VSK3"/>
<dbReference type="EMBL" id="BGZK01000398">
    <property type="protein sequence ID" value="GBP41352.1"/>
    <property type="molecule type" value="Genomic_DNA"/>
</dbReference>
<organism evidence="2 3">
    <name type="scientific">Eumeta variegata</name>
    <name type="common">Bagworm moth</name>
    <name type="synonym">Eumeta japonica</name>
    <dbReference type="NCBI Taxonomy" id="151549"/>
    <lineage>
        <taxon>Eukaryota</taxon>
        <taxon>Metazoa</taxon>
        <taxon>Ecdysozoa</taxon>
        <taxon>Arthropoda</taxon>
        <taxon>Hexapoda</taxon>
        <taxon>Insecta</taxon>
        <taxon>Pterygota</taxon>
        <taxon>Neoptera</taxon>
        <taxon>Endopterygota</taxon>
        <taxon>Lepidoptera</taxon>
        <taxon>Glossata</taxon>
        <taxon>Ditrysia</taxon>
        <taxon>Tineoidea</taxon>
        <taxon>Psychidae</taxon>
        <taxon>Oiketicinae</taxon>
        <taxon>Eumeta</taxon>
    </lineage>
</organism>
<reference evidence="2 3" key="1">
    <citation type="journal article" date="2019" name="Commun. Biol.">
        <title>The bagworm genome reveals a unique fibroin gene that provides high tensile strength.</title>
        <authorList>
            <person name="Kono N."/>
            <person name="Nakamura H."/>
            <person name="Ohtoshi R."/>
            <person name="Tomita M."/>
            <person name="Numata K."/>
            <person name="Arakawa K."/>
        </authorList>
    </citation>
    <scope>NUCLEOTIDE SEQUENCE [LARGE SCALE GENOMIC DNA]</scope>
</reference>
<keyword evidence="2" id="KW-0378">Hydrolase</keyword>
<dbReference type="PANTHER" id="PTHR21541">
    <property type="entry name" value="BTB POZ DOMAIN CONTAINING 12"/>
    <property type="match status" value="1"/>
</dbReference>
<dbReference type="GO" id="GO:0004519">
    <property type="term" value="F:endonuclease activity"/>
    <property type="evidence" value="ECO:0007669"/>
    <property type="project" value="UniProtKB-KW"/>
</dbReference>
<evidence type="ECO:0000256" key="1">
    <source>
        <dbReference type="SAM" id="MobiDB-lite"/>
    </source>
</evidence>
<name>A0A4C1VSK3_EUMVA</name>
<comment type="caution">
    <text evidence="2">The sequence shown here is derived from an EMBL/GenBank/DDBJ whole genome shotgun (WGS) entry which is preliminary data.</text>
</comment>
<gene>
    <name evidence="2" type="primary">mus312</name>
    <name evidence="2" type="ORF">EVAR_84695_1</name>
</gene>
<evidence type="ECO:0000313" key="2">
    <source>
        <dbReference type="EMBL" id="GBP41352.1"/>
    </source>
</evidence>
<keyword evidence="3" id="KW-1185">Reference proteome</keyword>
<dbReference type="PANTHER" id="PTHR21541:SF3">
    <property type="entry name" value="STRUCTURE-SPECIFIC ENDONUCLEASE SUBUNIT SLX4"/>
    <property type="match status" value="1"/>
</dbReference>
<dbReference type="Proteomes" id="UP000299102">
    <property type="component" value="Unassembled WGS sequence"/>
</dbReference>
<accession>A0A4C1VSK3</accession>
<feature type="compositionally biased region" description="Basic residues" evidence="1">
    <location>
        <begin position="23"/>
        <end position="39"/>
    </location>
</feature>
<dbReference type="GO" id="GO:0000712">
    <property type="term" value="P:resolution of meiotic recombination intermediates"/>
    <property type="evidence" value="ECO:0007669"/>
    <property type="project" value="TreeGrafter"/>
</dbReference>
<sequence length="1063" mass="121241">MDESLSDFQEPRKNLKSTYTGQKHIKPVKARQNRKPRPKGQKDIRSILKAKKSDIIKYTEDFNSVCQQSGLDVDSEQLQIAIALSKSEQVELKDNSSESQESVSLEPLDSQERTKKIRTTLLEYGFKVPEVKINFNINKKIRKFKKDSKLLKITDEERQQKISIKYAQVLFNNLNSTNYNQETSSVVYPEIYSKASDTKFESLKNDSFFMIDNLLEKSTTTIGSLLKDWSKIPGRPQSPCFKIKKLSFVDLSLSQSELDVLLSGTFSSVKKTLTDRQYLKMEMESSILESHCRDLNFPGIDTKITASTEIENTIVPNIVLTDKGTDNPIVSAAVQHRSCSPDIFEDESLCIVENTPIKLAHLKHIEVTKNDNIKLFQSKSIDIFSLPCSQKSVDANGSKENITKRVSNDFMDLTECVAENILPRIDVDHAKKQTELAHDSKINNAFENDSNFKLEKYNDTNQNSDDYMEITECVNSLCAVVENQNSSPLNDDKMKNVILTPSQNVSNEYVDLTKNDNHADDVENVTIIYECESLISDTFIKLKPERDSNLNKLPYVEINSKKRTIEEHIDLTQESRSPSPIDIHANNIDNFVYDHSDQSISRESENVELETGHCNDELNEDSRNKNFATVSRNNSRDDSEHASNLARENSSKVLYMNHNKNETNFINKSALCDGFSIEASSNNLKSHTLELHSQETTSSQSSYVVFEISDEELDYSIHACQEKKSTCDEALKICDDGDNVISEFNSSHNNILEKGRTTTFNRSFSDSCLPVVEIKGTNMKKKSLPFKNIDKSKSLNSTPVKTPRKDVVQSPTKIETPKNSDYIVKTSEVTPILDYETLSTPERIKELDKYGLKPFKRKRAIQILKHLYNQTHPIMENLSDDNPSPSKIRKINDSPLKNKSPNKQILDYFPIKKCTPNKSEKENIFAITNDVPVIKEIDCHPDDWVFQKRTKAKVHTCKVPLHIAFHNYVSSRYGLQEAILQYQPIEIDIIHKELAEYGHKYDPKSMSEKQCRYNCFNSGDLMMLVDHLRSGRPPVWDFKAAQVAVKNLSVSALADFIELPWTF</sequence>
<feature type="region of interest" description="Disordered" evidence="1">
    <location>
        <begin position="1"/>
        <end position="44"/>
    </location>
</feature>
<dbReference type="OrthoDB" id="5576441at2759"/>
<protein>
    <submittedName>
        <fullName evidence="2">Structure-specific endonuclease subunit SLX4</fullName>
    </submittedName>
</protein>